<reference evidence="4" key="1">
    <citation type="submission" date="2020-05" db="EMBL/GenBank/DDBJ databases">
        <authorList>
            <person name="Chiriac C."/>
            <person name="Salcher M."/>
            <person name="Ghai R."/>
            <person name="Kavagutti S V."/>
        </authorList>
    </citation>
    <scope>NUCLEOTIDE SEQUENCE</scope>
</reference>
<protein>
    <submittedName>
        <fullName evidence="4">Unannotated protein</fullName>
    </submittedName>
</protein>
<organism evidence="4">
    <name type="scientific">freshwater metagenome</name>
    <dbReference type="NCBI Taxonomy" id="449393"/>
    <lineage>
        <taxon>unclassified sequences</taxon>
        <taxon>metagenomes</taxon>
        <taxon>ecological metagenomes</taxon>
    </lineage>
</organism>
<dbReference type="InterPro" id="IPR041522">
    <property type="entry name" value="CdaR_GGDEF"/>
</dbReference>
<dbReference type="PANTHER" id="PTHR33744">
    <property type="entry name" value="CARBOHYDRATE DIACID REGULATOR"/>
    <property type="match status" value="1"/>
</dbReference>
<name>A0A6J7EEQ0_9ZZZZ</name>
<gene>
    <name evidence="4" type="ORF">UFOPK3444_01328</name>
</gene>
<dbReference type="Pfam" id="PF13556">
    <property type="entry name" value="HTH_30"/>
    <property type="match status" value="1"/>
</dbReference>
<evidence type="ECO:0000256" key="1">
    <source>
        <dbReference type="ARBA" id="ARBA00006754"/>
    </source>
</evidence>
<dbReference type="PANTHER" id="PTHR33744:SF1">
    <property type="entry name" value="DNA-BINDING TRANSCRIPTIONAL ACTIVATOR ADER"/>
    <property type="match status" value="1"/>
</dbReference>
<feature type="domain" description="CdaR GGDEF-like" evidence="3">
    <location>
        <begin position="1"/>
        <end position="118"/>
    </location>
</feature>
<evidence type="ECO:0000259" key="3">
    <source>
        <dbReference type="Pfam" id="PF17853"/>
    </source>
</evidence>
<evidence type="ECO:0000259" key="2">
    <source>
        <dbReference type="Pfam" id="PF13556"/>
    </source>
</evidence>
<dbReference type="AlphaFoldDB" id="A0A6J7EEQ0"/>
<dbReference type="Gene3D" id="1.10.10.2840">
    <property type="entry name" value="PucR C-terminal helix-turn-helix domain"/>
    <property type="match status" value="1"/>
</dbReference>
<evidence type="ECO:0000313" key="4">
    <source>
        <dbReference type="EMBL" id="CAB4880198.1"/>
    </source>
</evidence>
<dbReference type="Pfam" id="PF17853">
    <property type="entry name" value="GGDEF_2"/>
    <property type="match status" value="1"/>
</dbReference>
<feature type="domain" description="PucR C-terminal helix-turn-helix" evidence="2">
    <location>
        <begin position="172"/>
        <end position="230"/>
    </location>
</feature>
<accession>A0A6J7EEQ0</accession>
<dbReference type="InterPro" id="IPR051448">
    <property type="entry name" value="CdaR-like_regulators"/>
</dbReference>
<sequence length="251" mass="26386">MGLRLEDGVTLLVVRAHARVASGDDWRPRLLAVAGRAARGSRPGSVAANTAHVGTDGEVLVIVPDPDGESGRAVGDALLRELTAGLPGFGFAIGRSGRADGAAGLARAAKEALLAANVVEGDEDRQSLGFEETGAYRLVLRAMTEDPEELRSFYGETVEPIAAYDTQYESNLVGTLSTFLECDGNVGATAARLITHRHTVRYRLERIKELSGLDVGSSEGREKLSLGLKAMRVLGITPPRGPASEPTAGGR</sequence>
<comment type="similarity">
    <text evidence="1">Belongs to the CdaR family.</text>
</comment>
<dbReference type="EMBL" id="CAFBLU010000027">
    <property type="protein sequence ID" value="CAB4880198.1"/>
    <property type="molecule type" value="Genomic_DNA"/>
</dbReference>
<dbReference type="InterPro" id="IPR042070">
    <property type="entry name" value="PucR_C-HTH_sf"/>
</dbReference>
<proteinExistence type="inferred from homology"/>
<dbReference type="InterPro" id="IPR025736">
    <property type="entry name" value="PucR_C-HTH_dom"/>
</dbReference>